<dbReference type="AlphaFoldDB" id="A0A327NMP0"/>
<protein>
    <recommendedName>
        <fullName evidence="1">Glycosyltransferase 2-like domain-containing protein</fullName>
    </recommendedName>
</protein>
<accession>A0A327NMP0</accession>
<dbReference type="RefSeq" id="WP_111343542.1">
    <property type="nucleotide sequence ID" value="NZ_QLII01000001.1"/>
</dbReference>
<dbReference type="Proteomes" id="UP000249016">
    <property type="component" value="Unassembled WGS sequence"/>
</dbReference>
<evidence type="ECO:0000313" key="2">
    <source>
        <dbReference type="EMBL" id="RAI75286.1"/>
    </source>
</evidence>
<dbReference type="Gene3D" id="3.90.550.10">
    <property type="entry name" value="Spore Coat Polysaccharide Biosynthesis Protein SpsA, Chain A"/>
    <property type="match status" value="1"/>
</dbReference>
<dbReference type="GO" id="GO:0016758">
    <property type="term" value="F:hexosyltransferase activity"/>
    <property type="evidence" value="ECO:0007669"/>
    <property type="project" value="UniProtKB-ARBA"/>
</dbReference>
<evidence type="ECO:0000259" key="1">
    <source>
        <dbReference type="Pfam" id="PF00535"/>
    </source>
</evidence>
<keyword evidence="3" id="KW-1185">Reference proteome</keyword>
<dbReference type="PANTHER" id="PTHR22916">
    <property type="entry name" value="GLYCOSYLTRANSFERASE"/>
    <property type="match status" value="1"/>
</dbReference>
<dbReference type="PANTHER" id="PTHR22916:SF3">
    <property type="entry name" value="UDP-GLCNAC:BETAGAL BETA-1,3-N-ACETYLGLUCOSAMINYLTRANSFERASE-LIKE PROTEIN 1"/>
    <property type="match status" value="1"/>
</dbReference>
<dbReference type="EMBL" id="QLII01000001">
    <property type="protein sequence ID" value="RAI75286.1"/>
    <property type="molecule type" value="Genomic_DNA"/>
</dbReference>
<dbReference type="InterPro" id="IPR001173">
    <property type="entry name" value="Glyco_trans_2-like"/>
</dbReference>
<gene>
    <name evidence="2" type="ORF">HMF3257_15840</name>
</gene>
<reference evidence="2 3" key="1">
    <citation type="submission" date="2018-06" db="EMBL/GenBank/DDBJ databases">
        <title>Spirosoma sp. HMF3257 Genome sequencing and assembly.</title>
        <authorList>
            <person name="Kang H."/>
            <person name="Cha I."/>
            <person name="Kim H."/>
            <person name="Kang J."/>
            <person name="Joh K."/>
        </authorList>
    </citation>
    <scope>NUCLEOTIDE SEQUENCE [LARGE SCALE GENOMIC DNA]</scope>
    <source>
        <strain evidence="2 3">HMF3257</strain>
    </source>
</reference>
<dbReference type="OrthoDB" id="9815829at2"/>
<organism evidence="2 3">
    <name type="scientific">Spirosoma telluris</name>
    <dbReference type="NCBI Taxonomy" id="2183553"/>
    <lineage>
        <taxon>Bacteria</taxon>
        <taxon>Pseudomonadati</taxon>
        <taxon>Bacteroidota</taxon>
        <taxon>Cytophagia</taxon>
        <taxon>Cytophagales</taxon>
        <taxon>Cytophagaceae</taxon>
        <taxon>Spirosoma</taxon>
    </lineage>
</organism>
<sequence>MSLSISVIIPVYNAAPYVKECIESVLAQTRQPQEIIVINDGSTDQSLDIVTPYAEQCLIQLHTRENRGVASTLNEALELVSGDLVAFLDADDVWLSDKLRQQVMHLQNDPALDACFGHVRQFISPGLPADIQANIQCPEHPSPAG</sequence>
<evidence type="ECO:0000313" key="3">
    <source>
        <dbReference type="Proteomes" id="UP000249016"/>
    </source>
</evidence>
<dbReference type="CDD" id="cd00761">
    <property type="entry name" value="Glyco_tranf_GTA_type"/>
    <property type="match status" value="1"/>
</dbReference>
<comment type="caution">
    <text evidence="2">The sequence shown here is derived from an EMBL/GenBank/DDBJ whole genome shotgun (WGS) entry which is preliminary data.</text>
</comment>
<feature type="domain" description="Glycosyltransferase 2-like" evidence="1">
    <location>
        <begin position="6"/>
        <end position="124"/>
    </location>
</feature>
<name>A0A327NMP0_9BACT</name>
<dbReference type="SUPFAM" id="SSF53448">
    <property type="entry name" value="Nucleotide-diphospho-sugar transferases"/>
    <property type="match status" value="1"/>
</dbReference>
<proteinExistence type="predicted"/>
<dbReference type="Pfam" id="PF00535">
    <property type="entry name" value="Glycos_transf_2"/>
    <property type="match status" value="1"/>
</dbReference>
<dbReference type="InterPro" id="IPR029044">
    <property type="entry name" value="Nucleotide-diphossugar_trans"/>
</dbReference>